<evidence type="ECO:0000256" key="8">
    <source>
        <dbReference type="ARBA" id="ARBA00022691"/>
    </source>
</evidence>
<dbReference type="Gene3D" id="3.40.50.150">
    <property type="entry name" value="Vaccinia Virus protein VP39"/>
    <property type="match status" value="1"/>
</dbReference>
<dbReference type="GO" id="GO:0008270">
    <property type="term" value="F:zinc ion binding"/>
    <property type="evidence" value="ECO:0007669"/>
    <property type="project" value="UniProtKB-KW"/>
</dbReference>
<keyword evidence="4" id="KW-0963">Cytoplasm</keyword>
<keyword evidence="20" id="KW-1185">Reference proteome</keyword>
<evidence type="ECO:0000259" key="17">
    <source>
        <dbReference type="Pfam" id="PF21137"/>
    </source>
</evidence>
<evidence type="ECO:0000256" key="10">
    <source>
        <dbReference type="ARBA" id="ARBA00022771"/>
    </source>
</evidence>
<dbReference type="SUPFAM" id="SSF53335">
    <property type="entry name" value="S-adenosyl-L-methionine-dependent methyltransferases"/>
    <property type="match status" value="1"/>
</dbReference>
<keyword evidence="7 15" id="KW-0808">Transferase</keyword>
<evidence type="ECO:0000256" key="15">
    <source>
        <dbReference type="PROSITE-ProRule" id="PRU01015"/>
    </source>
</evidence>
<evidence type="ECO:0000256" key="7">
    <source>
        <dbReference type="ARBA" id="ARBA00022679"/>
    </source>
</evidence>
<dbReference type="InterPro" id="IPR036236">
    <property type="entry name" value="Znf_C2H2_sf"/>
</dbReference>
<keyword evidence="8 15" id="KW-0949">S-adenosyl-L-methionine</keyword>
<feature type="domain" description="Protein arginine N-methyltransferase 3-like C2H2 zinc finger" evidence="17">
    <location>
        <begin position="75"/>
        <end position="119"/>
    </location>
</feature>
<evidence type="ECO:0000256" key="1">
    <source>
        <dbReference type="ARBA" id="ARBA00004123"/>
    </source>
</evidence>
<evidence type="ECO:0000256" key="2">
    <source>
        <dbReference type="ARBA" id="ARBA00004514"/>
    </source>
</evidence>
<dbReference type="GO" id="GO:0032259">
    <property type="term" value="P:methylation"/>
    <property type="evidence" value="ECO:0007669"/>
    <property type="project" value="UniProtKB-KW"/>
</dbReference>
<dbReference type="EC" id="2.1.1.319" evidence="3"/>
<dbReference type="GO" id="GO:0005634">
    <property type="term" value="C:nucleus"/>
    <property type="evidence" value="ECO:0007669"/>
    <property type="project" value="UniProtKB-SubCell"/>
</dbReference>
<evidence type="ECO:0000256" key="5">
    <source>
        <dbReference type="ARBA" id="ARBA00022553"/>
    </source>
</evidence>
<comment type="catalytic activity">
    <reaction evidence="13">
        <text>L-arginyl-[protein] + 2 S-adenosyl-L-methionine = N(omega),N(omega)-dimethyl-L-arginyl-[protein] + 2 S-adenosyl-L-homocysteine + 2 H(+)</text>
        <dbReference type="Rhea" id="RHEA:48096"/>
        <dbReference type="Rhea" id="RHEA-COMP:10532"/>
        <dbReference type="Rhea" id="RHEA-COMP:11991"/>
        <dbReference type="ChEBI" id="CHEBI:15378"/>
        <dbReference type="ChEBI" id="CHEBI:29965"/>
        <dbReference type="ChEBI" id="CHEBI:57856"/>
        <dbReference type="ChEBI" id="CHEBI:59789"/>
        <dbReference type="ChEBI" id="CHEBI:61897"/>
        <dbReference type="EC" id="2.1.1.319"/>
    </reaction>
    <physiologicalReaction direction="left-to-right" evidence="13">
        <dbReference type="Rhea" id="RHEA:48097"/>
    </physiologicalReaction>
</comment>
<comment type="catalytic activity">
    <reaction evidence="14">
        <text>L-arginyl-[protein] + S-adenosyl-L-methionine = N(omega)-methyl-L-arginyl-[protein] + S-adenosyl-L-homocysteine + H(+)</text>
        <dbReference type="Rhea" id="RHEA:48100"/>
        <dbReference type="Rhea" id="RHEA-COMP:10532"/>
        <dbReference type="Rhea" id="RHEA-COMP:11990"/>
        <dbReference type="ChEBI" id="CHEBI:15378"/>
        <dbReference type="ChEBI" id="CHEBI:29965"/>
        <dbReference type="ChEBI" id="CHEBI:57856"/>
        <dbReference type="ChEBI" id="CHEBI:59789"/>
        <dbReference type="ChEBI" id="CHEBI:65280"/>
    </reaction>
    <physiologicalReaction direction="left-to-right" evidence="14">
        <dbReference type="Rhea" id="RHEA:48101"/>
    </physiologicalReaction>
</comment>
<evidence type="ECO:0000256" key="11">
    <source>
        <dbReference type="ARBA" id="ARBA00022833"/>
    </source>
</evidence>
<dbReference type="GO" id="GO:0042054">
    <property type="term" value="F:histone methyltransferase activity"/>
    <property type="evidence" value="ECO:0007669"/>
    <property type="project" value="TreeGrafter"/>
</dbReference>
<dbReference type="Gene3D" id="2.70.160.11">
    <property type="entry name" value="Hnrnp arginine n-methyltransferase1"/>
    <property type="match status" value="1"/>
</dbReference>
<evidence type="ECO:0000256" key="12">
    <source>
        <dbReference type="ARBA" id="ARBA00023242"/>
    </source>
</evidence>
<reference evidence="19 20" key="1">
    <citation type="submission" date="2017-10" db="EMBL/GenBank/DDBJ databases">
        <title>Development of genomic resources for the powdery mildew, Erysiphe pulchra.</title>
        <authorList>
            <person name="Wadl P.A."/>
            <person name="Mack B.M."/>
            <person name="Moore G."/>
            <person name="Beltz S.B."/>
        </authorList>
    </citation>
    <scope>NUCLEOTIDE SEQUENCE [LARGE SCALE GENOMIC DNA]</scope>
    <source>
        <strain evidence="19">Cflorida</strain>
    </source>
</reference>
<evidence type="ECO:0000259" key="18">
    <source>
        <dbReference type="Pfam" id="PF22528"/>
    </source>
</evidence>
<dbReference type="GO" id="GO:0005829">
    <property type="term" value="C:cytosol"/>
    <property type="evidence" value="ECO:0007669"/>
    <property type="project" value="UniProtKB-SubCell"/>
</dbReference>
<keyword evidence="12" id="KW-0539">Nucleus</keyword>
<dbReference type="InterPro" id="IPR055135">
    <property type="entry name" value="PRMT_dom"/>
</dbReference>
<dbReference type="CDD" id="cd02440">
    <property type="entry name" value="AdoMet_MTases"/>
    <property type="match status" value="1"/>
</dbReference>
<comment type="caution">
    <text evidence="19">The sequence shown here is derived from an EMBL/GenBank/DDBJ whole genome shotgun (WGS) entry which is preliminary data.</text>
</comment>
<sequence length="533" mass="60795">MSVLDSAPKLISEASGSVIGSDKTDSTDEEEWKDTEPDQEVVNFVSLFDDQEFTDIFAMFNYCREEYGFDFLEIRQRLGLDFYNSIKLVNFIRAEAQKGRIISSSLSKADFEDDLYLKPFLENDAVLYSLDELPEISSQRHDPASSVKEIIELQDSNLVIRVSELEEKLKRVNGQFDSYRTSVTRILDERLQAMPSCEASVSNTKNKDESDHDSHYFSSYAYNDIHETMLKDTVRTEAYRDFIYHNKNLFAGKTVLDVGCGTGILSMFCAKAGAERVFAVDNSNIIEKARENIFNNSFGDKIICIRGKIEDVTLPVESVDIIVSEWMGYCLLYEAMLESVLFARDKYLRPNGLMIPSHMNMWVAPVADPDYVADHILFWRDVYGFDMKAMQAGIHDEILILDTPPETICGEIYPFLQLDLYSANVKDLTFTTKWKSTLSKDIDTLDGFIIWFDSFFMPNRNDVVPKNSKAESWPNNWDKGVAFTTGPNGKPSHWKQAVMLIDNIKAQSGPRKAGQEILAELAFSIPEKKFERT</sequence>
<dbReference type="EMBL" id="PEDP01000321">
    <property type="protein sequence ID" value="POS86482.1"/>
    <property type="molecule type" value="Genomic_DNA"/>
</dbReference>
<evidence type="ECO:0000256" key="14">
    <source>
        <dbReference type="ARBA" id="ARBA00049303"/>
    </source>
</evidence>
<evidence type="ECO:0000256" key="9">
    <source>
        <dbReference type="ARBA" id="ARBA00022723"/>
    </source>
</evidence>
<comment type="subcellular location">
    <subcellularLocation>
        <location evidence="2">Cytoplasm</location>
        <location evidence="2">Cytosol</location>
    </subcellularLocation>
    <subcellularLocation>
        <location evidence="1">Nucleus</location>
    </subcellularLocation>
</comment>
<dbReference type="Pfam" id="PF22528">
    <property type="entry name" value="PRMT_C"/>
    <property type="match status" value="1"/>
</dbReference>
<gene>
    <name evidence="19" type="ORF">EPUL_004069</name>
</gene>
<evidence type="ECO:0000313" key="19">
    <source>
        <dbReference type="EMBL" id="POS86482.1"/>
    </source>
</evidence>
<dbReference type="OrthoDB" id="7848332at2759"/>
<keyword evidence="6 15" id="KW-0489">Methyltransferase</keyword>
<dbReference type="STRING" id="225359.A0A2S4PWW5"/>
<dbReference type="InterPro" id="IPR049482">
    <property type="entry name" value="ANM3-like_C2H2_Zf"/>
</dbReference>
<dbReference type="InterPro" id="IPR029063">
    <property type="entry name" value="SAM-dependent_MTases_sf"/>
</dbReference>
<evidence type="ECO:0000256" key="3">
    <source>
        <dbReference type="ARBA" id="ARBA00011925"/>
    </source>
</evidence>
<dbReference type="PANTHER" id="PTHR11006">
    <property type="entry name" value="PROTEIN ARGININE N-METHYLTRANSFERASE"/>
    <property type="match status" value="1"/>
</dbReference>
<dbReference type="FunFam" id="3.40.50.150:FF:000034">
    <property type="entry name" value="Protein arginine N-methyltransferase 3"/>
    <property type="match status" value="1"/>
</dbReference>
<dbReference type="FunFam" id="2.70.160.11:FF:000016">
    <property type="entry name" value="Protein arginine methyltransferase RmtB"/>
    <property type="match status" value="1"/>
</dbReference>
<evidence type="ECO:0000256" key="13">
    <source>
        <dbReference type="ARBA" id="ARBA00047384"/>
    </source>
</evidence>
<evidence type="ECO:0000256" key="6">
    <source>
        <dbReference type="ARBA" id="ARBA00022603"/>
    </source>
</evidence>
<proteinExistence type="predicted"/>
<keyword evidence="5" id="KW-0597">Phosphoprotein</keyword>
<feature type="domain" description="Protein arginine N-methyltransferase" evidence="18">
    <location>
        <begin position="360"/>
        <end position="505"/>
    </location>
</feature>
<dbReference type="Pfam" id="PF21137">
    <property type="entry name" value="ANM3_C2H2_Zf"/>
    <property type="match status" value="1"/>
</dbReference>
<organism evidence="19 20">
    <name type="scientific">Erysiphe pulchra</name>
    <dbReference type="NCBI Taxonomy" id="225359"/>
    <lineage>
        <taxon>Eukaryota</taxon>
        <taxon>Fungi</taxon>
        <taxon>Dikarya</taxon>
        <taxon>Ascomycota</taxon>
        <taxon>Pezizomycotina</taxon>
        <taxon>Leotiomycetes</taxon>
        <taxon>Erysiphales</taxon>
        <taxon>Erysiphaceae</taxon>
        <taxon>Erysiphe</taxon>
    </lineage>
</organism>
<dbReference type="InterPro" id="IPR041698">
    <property type="entry name" value="Methyltransf_25"/>
</dbReference>
<evidence type="ECO:0000259" key="16">
    <source>
        <dbReference type="Pfam" id="PF13649"/>
    </source>
</evidence>
<dbReference type="SUPFAM" id="SSF57667">
    <property type="entry name" value="beta-beta-alpha zinc fingers"/>
    <property type="match status" value="1"/>
</dbReference>
<evidence type="ECO:0000256" key="4">
    <source>
        <dbReference type="ARBA" id="ARBA00022490"/>
    </source>
</evidence>
<dbReference type="PROSITE" id="PS51678">
    <property type="entry name" value="SAM_MT_PRMT"/>
    <property type="match status" value="1"/>
</dbReference>
<dbReference type="Proteomes" id="UP000237438">
    <property type="component" value="Unassembled WGS sequence"/>
</dbReference>
<accession>A0A2S4PWW5</accession>
<dbReference type="PANTHER" id="PTHR11006:SF116">
    <property type="entry name" value="PROTEIN METHYLTRANSFERASE"/>
    <property type="match status" value="1"/>
</dbReference>
<name>A0A2S4PWW5_9PEZI</name>
<protein>
    <recommendedName>
        <fullName evidence="3">type I protein arginine methyltransferase</fullName>
        <ecNumber evidence="3">2.1.1.319</ecNumber>
    </recommendedName>
</protein>
<keyword evidence="9" id="KW-0479">Metal-binding</keyword>
<dbReference type="InterPro" id="IPR025799">
    <property type="entry name" value="Arg_MeTrfase"/>
</dbReference>
<dbReference type="AlphaFoldDB" id="A0A2S4PWW5"/>
<keyword evidence="11" id="KW-0862">Zinc</keyword>
<keyword evidence="10" id="KW-0863">Zinc-finger</keyword>
<evidence type="ECO:0000313" key="20">
    <source>
        <dbReference type="Proteomes" id="UP000237438"/>
    </source>
</evidence>
<dbReference type="GO" id="GO:0035242">
    <property type="term" value="F:protein-arginine omega-N asymmetric methyltransferase activity"/>
    <property type="evidence" value="ECO:0007669"/>
    <property type="project" value="UniProtKB-EC"/>
</dbReference>
<dbReference type="Pfam" id="PF13649">
    <property type="entry name" value="Methyltransf_25"/>
    <property type="match status" value="1"/>
</dbReference>
<feature type="domain" description="Methyltransferase" evidence="16">
    <location>
        <begin position="255"/>
        <end position="352"/>
    </location>
</feature>